<organism evidence="1 2">
    <name type="scientific">Dentiscutata heterogama</name>
    <dbReference type="NCBI Taxonomy" id="1316150"/>
    <lineage>
        <taxon>Eukaryota</taxon>
        <taxon>Fungi</taxon>
        <taxon>Fungi incertae sedis</taxon>
        <taxon>Mucoromycota</taxon>
        <taxon>Glomeromycotina</taxon>
        <taxon>Glomeromycetes</taxon>
        <taxon>Diversisporales</taxon>
        <taxon>Gigasporaceae</taxon>
        <taxon>Dentiscutata</taxon>
    </lineage>
</organism>
<name>A0ACA9N7D9_9GLOM</name>
<dbReference type="EMBL" id="CAJVPU010014260">
    <property type="protein sequence ID" value="CAG8638742.1"/>
    <property type="molecule type" value="Genomic_DNA"/>
</dbReference>
<reference evidence="1" key="1">
    <citation type="submission" date="2021-06" db="EMBL/GenBank/DDBJ databases">
        <authorList>
            <person name="Kallberg Y."/>
            <person name="Tangrot J."/>
            <person name="Rosling A."/>
        </authorList>
    </citation>
    <scope>NUCLEOTIDE SEQUENCE</scope>
    <source>
        <strain evidence="1">IL203A</strain>
    </source>
</reference>
<comment type="caution">
    <text evidence="1">The sequence shown here is derived from an EMBL/GenBank/DDBJ whole genome shotgun (WGS) entry which is preliminary data.</text>
</comment>
<protein>
    <submittedName>
        <fullName evidence="1">11662_t:CDS:1</fullName>
    </submittedName>
</protein>
<evidence type="ECO:0000313" key="2">
    <source>
        <dbReference type="Proteomes" id="UP000789702"/>
    </source>
</evidence>
<feature type="non-terminal residue" evidence="1">
    <location>
        <position position="209"/>
    </location>
</feature>
<dbReference type="Proteomes" id="UP000789702">
    <property type="component" value="Unassembled WGS sequence"/>
</dbReference>
<accession>A0ACA9N7D9</accession>
<evidence type="ECO:0000313" key="1">
    <source>
        <dbReference type="EMBL" id="CAG8638742.1"/>
    </source>
</evidence>
<sequence>MPSHYPIPDNYVVETTYGKNERTVTCFINYYNNKPQYKIKFGSRENEYICSNLSPTAAANTYLEAYYKKIADEEKAKNPNLQQRLPNSKMNSIYLFVLHLKQIKLVWENRTKRQKKAIKPFSEITRQIQFERNRNFDDEINQQIAIVQAMDFNRISQSTYRALAAICQELPCEKVISERLKQINQIINTNIPIHLVELQQFKDKLDTSP</sequence>
<gene>
    <name evidence="1" type="ORF">DHETER_LOCUS8740</name>
</gene>
<keyword evidence="2" id="KW-1185">Reference proteome</keyword>
<proteinExistence type="predicted"/>